<dbReference type="EMBL" id="CM001223">
    <property type="protein sequence ID" value="AES80212.1"/>
    <property type="molecule type" value="Genomic_DNA"/>
</dbReference>
<dbReference type="AlphaFoldDB" id="G7L5N2"/>
<evidence type="ECO:0000313" key="4">
    <source>
        <dbReference type="Proteomes" id="UP000002051"/>
    </source>
</evidence>
<proteinExistence type="predicted"/>
<dbReference type="PANTHER" id="PTHR31672:SF13">
    <property type="entry name" value="F-BOX PROTEIN CPR30-LIKE"/>
    <property type="match status" value="1"/>
</dbReference>
<evidence type="ECO:0000313" key="3">
    <source>
        <dbReference type="EnsemblPlants" id="AES80212"/>
    </source>
</evidence>
<evidence type="ECO:0000259" key="1">
    <source>
        <dbReference type="PROSITE" id="PS50181"/>
    </source>
</evidence>
<reference evidence="2 4" key="2">
    <citation type="journal article" date="2014" name="BMC Genomics">
        <title>An improved genome release (version Mt4.0) for the model legume Medicago truncatula.</title>
        <authorList>
            <person name="Tang H."/>
            <person name="Krishnakumar V."/>
            <person name="Bidwell S."/>
            <person name="Rosen B."/>
            <person name="Chan A."/>
            <person name="Zhou S."/>
            <person name="Gentzbittel L."/>
            <person name="Childs K.L."/>
            <person name="Yandell M."/>
            <person name="Gundlach H."/>
            <person name="Mayer K.F."/>
            <person name="Schwartz D.C."/>
            <person name="Town C.D."/>
        </authorList>
    </citation>
    <scope>GENOME REANNOTATION</scope>
    <source>
        <strain evidence="3 4">cv. Jemalong A17</strain>
    </source>
</reference>
<dbReference type="Pfam" id="PF00646">
    <property type="entry name" value="F-box"/>
    <property type="match status" value="1"/>
</dbReference>
<feature type="domain" description="F-box" evidence="1">
    <location>
        <begin position="1"/>
        <end position="45"/>
    </location>
</feature>
<keyword evidence="4" id="KW-1185">Reference proteome</keyword>
<reference evidence="2 4" key="1">
    <citation type="journal article" date="2011" name="Nature">
        <title>The Medicago genome provides insight into the evolution of rhizobial symbioses.</title>
        <authorList>
            <person name="Young N.D."/>
            <person name="Debelle F."/>
            <person name="Oldroyd G.E."/>
            <person name="Geurts R."/>
            <person name="Cannon S.B."/>
            <person name="Udvardi M.K."/>
            <person name="Benedito V.A."/>
            <person name="Mayer K.F."/>
            <person name="Gouzy J."/>
            <person name="Schoof H."/>
            <person name="Van de Peer Y."/>
            <person name="Proost S."/>
            <person name="Cook D.R."/>
            <person name="Meyers B.C."/>
            <person name="Spannagl M."/>
            <person name="Cheung F."/>
            <person name="De Mita S."/>
            <person name="Krishnakumar V."/>
            <person name="Gundlach H."/>
            <person name="Zhou S."/>
            <person name="Mudge J."/>
            <person name="Bharti A.K."/>
            <person name="Murray J.D."/>
            <person name="Naoumkina M.A."/>
            <person name="Rosen B."/>
            <person name="Silverstein K.A."/>
            <person name="Tang H."/>
            <person name="Rombauts S."/>
            <person name="Zhao P.X."/>
            <person name="Zhou P."/>
            <person name="Barbe V."/>
            <person name="Bardou P."/>
            <person name="Bechner M."/>
            <person name="Bellec A."/>
            <person name="Berger A."/>
            <person name="Berges H."/>
            <person name="Bidwell S."/>
            <person name="Bisseling T."/>
            <person name="Choisne N."/>
            <person name="Couloux A."/>
            <person name="Denny R."/>
            <person name="Deshpande S."/>
            <person name="Dai X."/>
            <person name="Doyle J.J."/>
            <person name="Dudez A.M."/>
            <person name="Farmer A.D."/>
            <person name="Fouteau S."/>
            <person name="Franken C."/>
            <person name="Gibelin C."/>
            <person name="Gish J."/>
            <person name="Goldstein S."/>
            <person name="Gonzalez A.J."/>
            <person name="Green P.J."/>
            <person name="Hallab A."/>
            <person name="Hartog M."/>
            <person name="Hua A."/>
            <person name="Humphray S.J."/>
            <person name="Jeong D.H."/>
            <person name="Jing Y."/>
            <person name="Jocker A."/>
            <person name="Kenton S.M."/>
            <person name="Kim D.J."/>
            <person name="Klee K."/>
            <person name="Lai H."/>
            <person name="Lang C."/>
            <person name="Lin S."/>
            <person name="Macmil S.L."/>
            <person name="Magdelenat G."/>
            <person name="Matthews L."/>
            <person name="McCorrison J."/>
            <person name="Monaghan E.L."/>
            <person name="Mun J.H."/>
            <person name="Najar F.Z."/>
            <person name="Nicholson C."/>
            <person name="Noirot C."/>
            <person name="O'Bleness M."/>
            <person name="Paule C.R."/>
            <person name="Poulain J."/>
            <person name="Prion F."/>
            <person name="Qin B."/>
            <person name="Qu C."/>
            <person name="Retzel E.F."/>
            <person name="Riddle C."/>
            <person name="Sallet E."/>
            <person name="Samain S."/>
            <person name="Samson N."/>
            <person name="Sanders I."/>
            <person name="Saurat O."/>
            <person name="Scarpelli C."/>
            <person name="Schiex T."/>
            <person name="Segurens B."/>
            <person name="Severin A.J."/>
            <person name="Sherrier D.J."/>
            <person name="Shi R."/>
            <person name="Sims S."/>
            <person name="Singer S.R."/>
            <person name="Sinharoy S."/>
            <person name="Sterck L."/>
            <person name="Viollet A."/>
            <person name="Wang B.B."/>
            <person name="Wang K."/>
            <person name="Wang M."/>
            <person name="Wang X."/>
            <person name="Warfsmann J."/>
            <person name="Weissenbach J."/>
            <person name="White D.D."/>
            <person name="White J.D."/>
            <person name="Wiley G.B."/>
            <person name="Wincker P."/>
            <person name="Xing Y."/>
            <person name="Yang L."/>
            <person name="Yao Z."/>
            <person name="Ying F."/>
            <person name="Zhai J."/>
            <person name="Zhou L."/>
            <person name="Zuber A."/>
            <person name="Denarie J."/>
            <person name="Dixon R.A."/>
            <person name="May G.D."/>
            <person name="Schwartz D.C."/>
            <person name="Rogers J."/>
            <person name="Quetier F."/>
            <person name="Town C.D."/>
            <person name="Roe B.A."/>
        </authorList>
    </citation>
    <scope>NUCLEOTIDE SEQUENCE [LARGE SCALE GENOMIC DNA]</scope>
    <source>
        <strain evidence="2">A17</strain>
        <strain evidence="3 4">cv. Jemalong A17</strain>
    </source>
</reference>
<organism evidence="2 4">
    <name type="scientific">Medicago truncatula</name>
    <name type="common">Barrel medic</name>
    <name type="synonym">Medicago tribuloides</name>
    <dbReference type="NCBI Taxonomy" id="3880"/>
    <lineage>
        <taxon>Eukaryota</taxon>
        <taxon>Viridiplantae</taxon>
        <taxon>Streptophyta</taxon>
        <taxon>Embryophyta</taxon>
        <taxon>Tracheophyta</taxon>
        <taxon>Spermatophyta</taxon>
        <taxon>Magnoliopsida</taxon>
        <taxon>eudicotyledons</taxon>
        <taxon>Gunneridae</taxon>
        <taxon>Pentapetalae</taxon>
        <taxon>rosids</taxon>
        <taxon>fabids</taxon>
        <taxon>Fabales</taxon>
        <taxon>Fabaceae</taxon>
        <taxon>Papilionoideae</taxon>
        <taxon>50 kb inversion clade</taxon>
        <taxon>NPAAA clade</taxon>
        <taxon>Hologalegina</taxon>
        <taxon>IRL clade</taxon>
        <taxon>Trifolieae</taxon>
        <taxon>Medicago</taxon>
    </lineage>
</organism>
<dbReference type="SMART" id="SM00256">
    <property type="entry name" value="FBOX"/>
    <property type="match status" value="1"/>
</dbReference>
<dbReference type="PaxDb" id="3880-AES80212"/>
<dbReference type="PROSITE" id="PS50181">
    <property type="entry name" value="FBOX"/>
    <property type="match status" value="1"/>
</dbReference>
<dbReference type="InterPro" id="IPR050796">
    <property type="entry name" value="SCF_F-box_component"/>
</dbReference>
<dbReference type="EnsemblPlants" id="AES80212">
    <property type="protein sequence ID" value="AES80212"/>
    <property type="gene ID" value="MTR_7g078050"/>
</dbReference>
<dbReference type="Proteomes" id="UP000002051">
    <property type="component" value="Unassembled WGS sequence"/>
</dbReference>
<dbReference type="InterPro" id="IPR001810">
    <property type="entry name" value="F-box_dom"/>
</dbReference>
<accession>G7L5N2</accession>
<reference evidence="3" key="3">
    <citation type="submission" date="2015-04" db="UniProtKB">
        <authorList>
            <consortium name="EnsemblPlants"/>
        </authorList>
    </citation>
    <scope>IDENTIFICATION</scope>
    <source>
        <strain evidence="3">cv. Jemalong A17</strain>
    </source>
</reference>
<dbReference type="STRING" id="3880.G7L5N2"/>
<sequence length="249" mass="27942">MTPVVLPDDLITELLSFLPVKSPVRFKCVCKSWKTLISNPNFVKLHLNQSSTRNPLFTLVTLHFMGFSVVPYSLNSLIENPLFTLSVDPYYHLSDKQCSCMVDTCNGLILLAGGDSQFEYFHLWNPATMEIPPNFGYYRQTNAILAIHIVLKLVATPLIIDTATQKKIFGHYARVLVDVDFSRCLFHEIMVEKEGFAFRFRSNVSSNSTLVSEIVEVPTVTTNELVAVPAVAAPNVAVQELQWLLCIGK</sequence>
<dbReference type="Gene3D" id="1.20.1280.50">
    <property type="match status" value="1"/>
</dbReference>
<dbReference type="SUPFAM" id="SSF81383">
    <property type="entry name" value="F-box domain"/>
    <property type="match status" value="1"/>
</dbReference>
<gene>
    <name evidence="2" type="ordered locus">MTR_7g078050</name>
</gene>
<dbReference type="HOGENOM" id="CLU_1117144_0_0_1"/>
<dbReference type="InterPro" id="IPR036047">
    <property type="entry name" value="F-box-like_dom_sf"/>
</dbReference>
<dbReference type="CDD" id="cd22157">
    <property type="entry name" value="F-box_AtFBW1-like"/>
    <property type="match status" value="1"/>
</dbReference>
<evidence type="ECO:0000313" key="2">
    <source>
        <dbReference type="EMBL" id="AES80212.1"/>
    </source>
</evidence>
<dbReference type="PANTHER" id="PTHR31672">
    <property type="entry name" value="BNACNNG10540D PROTEIN"/>
    <property type="match status" value="1"/>
</dbReference>
<name>G7L5N2_MEDTR</name>
<protein>
    <submittedName>
        <fullName evidence="2">F-box and associated interaction domain protein</fullName>
    </submittedName>
</protein>